<dbReference type="InterPro" id="IPR036116">
    <property type="entry name" value="FN3_sf"/>
</dbReference>
<sequence length="1008" mass="112846">MDSRYMEIAALGRPLYPGMLYDCRKDTFIPGVTLWDKKALRDDLDVHQQPKTHLKFAASDTLSDKANLLDISASLKASFLSGLVEVGGSAKYLRDSKSSARQCRVTMHYSQTTKFEQLTMKELGNITYPEVFDQKTATHVVTAVLYGAQAFMVFDHITDENENKQAVEGNLHAVVKKIPTISIEGEASLKMNEEEKQLSENISVTFYGDFELEENPTTYKESLEVYKKLPMLMKQRQNKGVPLNVWLYPLTLLDDKAAKLVREINVMLVDKTEHLLEELGEEERRCNDLIKNQMANDFPDLKDRLLRFQTLQKNYTRSFQKALSRLLPAIRGGTQEDKALGDILKIHYTSPFTASNMNKWLDDVTTEVNILSSYTSRLKDLTVVKSSCSLSSTLLDHDVDVAICLSFTSLKFEDSYLVAIQDFENLERFTTLDQTSKSDFSLQATQPWFTSPDVSASMRQNISLFTSFSKANKNEKRIKFMIASICDPSNPGTSIQLYKKGALTDPRFQPVSKPAPPVVQASDEKVLLKLSKSPTGETVRFRVEYKRIPPTDSEDDIDEWTVTDTSDAQTSFTLTGLKPADQYLVRYRAVSDVGVSEASDSVPFTFSEKPDVGVIEARHSVPLTFSEKPNVGMCEATDSVPFSIDPKLSIKVGQSWNLFTSSLLNELRTKIMTSMGMSRWSLSTIKSEVTNVVNSPSIPHIDKIPGGLTAGMALYFQGVVIGKTFSFNIVNGLRVDDDIAFHFNPRISEMVVQNSRRNGRWENEEHISGCPIPTGSAFDVFIVTKSEGYEVYVNGQRYCLFKHRMDLGNVVSLYIADDVMMNIVGIVGNWNTSTFGKELNSGTSRTKLSDIQSDVPHPVCNPSKPYLGSIPGGLRPGVALFFQGVVTSDSERFEINLQTKEKYIALHFNPRLDSNSVVRNSHRNGSWEREEVTPGGPFVKGGAFDIIMVVKPKGYEVMVNGLEYCTFNHRIPVDKVTTLGVRGDVFMNTVSIIEVKDVNLKVTIPANI</sequence>
<keyword evidence="5" id="KW-1185">Reference proteome</keyword>
<evidence type="ECO:0000259" key="3">
    <source>
        <dbReference type="PROSITE" id="PS50853"/>
    </source>
</evidence>
<dbReference type="InterPro" id="IPR003961">
    <property type="entry name" value="FN3_dom"/>
</dbReference>
<organism evidence="5 6">
    <name type="scientific">Ictalurus punctatus</name>
    <name type="common">Channel catfish</name>
    <name type="synonym">Silurus punctatus</name>
    <dbReference type="NCBI Taxonomy" id="7998"/>
    <lineage>
        <taxon>Eukaryota</taxon>
        <taxon>Metazoa</taxon>
        <taxon>Chordata</taxon>
        <taxon>Craniata</taxon>
        <taxon>Vertebrata</taxon>
        <taxon>Euteleostomi</taxon>
        <taxon>Actinopterygii</taxon>
        <taxon>Neopterygii</taxon>
        <taxon>Teleostei</taxon>
        <taxon>Ostariophysi</taxon>
        <taxon>Siluriformes</taxon>
        <taxon>Ictaluridae</taxon>
        <taxon>Ictalurus</taxon>
    </lineage>
</organism>
<dbReference type="CDD" id="cd00063">
    <property type="entry name" value="FN3"/>
    <property type="match status" value="1"/>
</dbReference>
<dbReference type="PROSITE" id="PS51304">
    <property type="entry name" value="GALECTIN"/>
    <property type="match status" value="2"/>
</dbReference>
<dbReference type="Pfam" id="PF24674">
    <property type="entry name" value="MACPF_SNTX"/>
    <property type="match status" value="1"/>
</dbReference>
<dbReference type="Pfam" id="PF18078">
    <property type="entry name" value="Thioredoxin_11"/>
    <property type="match status" value="1"/>
</dbReference>
<dbReference type="InterPro" id="IPR040581">
    <property type="entry name" value="Thioredoxin_11"/>
</dbReference>
<dbReference type="GO" id="GO:0030246">
    <property type="term" value="F:carbohydrate binding"/>
    <property type="evidence" value="ECO:0007669"/>
    <property type="project" value="UniProtKB-KW"/>
</dbReference>
<evidence type="ECO:0000313" key="6">
    <source>
        <dbReference type="RefSeq" id="XP_053532313.1"/>
    </source>
</evidence>
<dbReference type="AlphaFoldDB" id="A0A9F7RBR0"/>
<dbReference type="InterPro" id="IPR001079">
    <property type="entry name" value="Galectin_CRD"/>
</dbReference>
<feature type="domain" description="Fibronectin type-III" evidence="3">
    <location>
        <begin position="510"/>
        <end position="610"/>
    </location>
</feature>
<dbReference type="Gene3D" id="2.60.120.200">
    <property type="match status" value="2"/>
</dbReference>
<dbReference type="PANTHER" id="PTHR31594:SF11">
    <property type="entry name" value="NEOVERRUCOTOXIN SUBUNIT ALPHA-LIKE ISOFORM X1-RELATED"/>
    <property type="match status" value="1"/>
</dbReference>
<dbReference type="CDD" id="cd00070">
    <property type="entry name" value="GLECT"/>
    <property type="match status" value="2"/>
</dbReference>
<dbReference type="RefSeq" id="XP_053532313.1">
    <property type="nucleotide sequence ID" value="XM_053676338.1"/>
</dbReference>
<dbReference type="PROSITE" id="PS50853">
    <property type="entry name" value="FN3"/>
    <property type="match status" value="1"/>
</dbReference>
<dbReference type="InterPro" id="IPR052090">
    <property type="entry name" value="Cytolytic_pore-forming_toxin"/>
</dbReference>
<proteinExistence type="predicted"/>
<dbReference type="SUPFAM" id="SSF49265">
    <property type="entry name" value="Fibronectin type III"/>
    <property type="match status" value="1"/>
</dbReference>
<dbReference type="SMART" id="SM00276">
    <property type="entry name" value="GLECT"/>
    <property type="match status" value="2"/>
</dbReference>
<dbReference type="KEGG" id="ipu:128629230"/>
<accession>A0A9F7RBR0</accession>
<dbReference type="InterPro" id="IPR013320">
    <property type="entry name" value="ConA-like_dom_sf"/>
</dbReference>
<feature type="domain" description="Galectin" evidence="4">
    <location>
        <begin position="700"/>
        <end position="829"/>
    </location>
</feature>
<dbReference type="Pfam" id="PF00041">
    <property type="entry name" value="fn3"/>
    <property type="match status" value="1"/>
</dbReference>
<dbReference type="Gene3D" id="2.60.40.10">
    <property type="entry name" value="Immunoglobulins"/>
    <property type="match status" value="1"/>
</dbReference>
<dbReference type="Pfam" id="PF21109">
    <property type="entry name" value="Stonustoxin_helical"/>
    <property type="match status" value="1"/>
</dbReference>
<feature type="domain" description="Galectin" evidence="4">
    <location>
        <begin position="866"/>
        <end position="996"/>
    </location>
</feature>
<dbReference type="Pfam" id="PF00337">
    <property type="entry name" value="Gal-bind_lectin"/>
    <property type="match status" value="2"/>
</dbReference>
<dbReference type="InterPro" id="IPR048997">
    <property type="entry name" value="Stonustoxin-like_helical"/>
</dbReference>
<keyword evidence="1" id="KW-0430">Lectin</keyword>
<evidence type="ECO:0000259" key="4">
    <source>
        <dbReference type="PROSITE" id="PS51304"/>
    </source>
</evidence>
<dbReference type="PANTHER" id="PTHR31594">
    <property type="entry name" value="AIG1-TYPE G DOMAIN-CONTAINING PROTEIN"/>
    <property type="match status" value="1"/>
</dbReference>
<reference evidence="6" key="2">
    <citation type="submission" date="2025-08" db="UniProtKB">
        <authorList>
            <consortium name="RefSeq"/>
        </authorList>
    </citation>
    <scope>IDENTIFICATION</scope>
    <source>
        <tissue evidence="6">Blood</tissue>
    </source>
</reference>
<evidence type="ECO:0000256" key="2">
    <source>
        <dbReference type="ARBA" id="ARBA00022737"/>
    </source>
</evidence>
<name>A0A9F7RBR0_ICTPU</name>
<gene>
    <name evidence="6" type="primary">LOC128629230</name>
</gene>
<dbReference type="FunFam" id="2.60.120.200:FF:000124">
    <property type="entry name" value="Galectin-4"/>
    <property type="match status" value="1"/>
</dbReference>
<dbReference type="SMART" id="SM00908">
    <property type="entry name" value="Gal-bind_lectin"/>
    <property type="match status" value="2"/>
</dbReference>
<evidence type="ECO:0000313" key="5">
    <source>
        <dbReference type="Proteomes" id="UP000221080"/>
    </source>
</evidence>
<dbReference type="Proteomes" id="UP000221080">
    <property type="component" value="Chromosome 26"/>
</dbReference>
<reference evidence="5" key="1">
    <citation type="journal article" date="2016" name="Nat. Commun.">
        <title>The channel catfish genome sequence provides insights into the evolution of scale formation in teleosts.</title>
        <authorList>
            <person name="Liu Z."/>
            <person name="Liu S."/>
            <person name="Yao J."/>
            <person name="Bao L."/>
            <person name="Zhang J."/>
            <person name="Li Y."/>
            <person name="Jiang C."/>
            <person name="Sun L."/>
            <person name="Wang R."/>
            <person name="Zhang Y."/>
            <person name="Zhou T."/>
            <person name="Zeng Q."/>
            <person name="Fu Q."/>
            <person name="Gao S."/>
            <person name="Li N."/>
            <person name="Koren S."/>
            <person name="Jiang Y."/>
            <person name="Zimin A."/>
            <person name="Xu P."/>
            <person name="Phillippy A.M."/>
            <person name="Geng X."/>
            <person name="Song L."/>
            <person name="Sun F."/>
            <person name="Li C."/>
            <person name="Wang X."/>
            <person name="Chen A."/>
            <person name="Jin Y."/>
            <person name="Yuan Z."/>
            <person name="Yang Y."/>
            <person name="Tan S."/>
            <person name="Peatman E."/>
            <person name="Lu J."/>
            <person name="Qin Z."/>
            <person name="Dunham R."/>
            <person name="Li Z."/>
            <person name="Sonstegard T."/>
            <person name="Feng J."/>
            <person name="Danzmann R.G."/>
            <person name="Schroeder S."/>
            <person name="Scheffler B."/>
            <person name="Duke M.V."/>
            <person name="Ballard L."/>
            <person name="Kucuktas H."/>
            <person name="Kaltenboeck L."/>
            <person name="Liu H."/>
            <person name="Armbruster J."/>
            <person name="Xie Y."/>
            <person name="Kirby M.L."/>
            <person name="Tian Y."/>
            <person name="Flanagan M.E."/>
            <person name="Mu W."/>
            <person name="Waldbieser G.C."/>
        </authorList>
    </citation>
    <scope>NUCLEOTIDE SEQUENCE [LARGE SCALE GENOMIC DNA]</scope>
    <source>
        <strain evidence="5">SDA103</strain>
    </source>
</reference>
<keyword evidence="2" id="KW-0677">Repeat</keyword>
<dbReference type="SUPFAM" id="SSF49899">
    <property type="entry name" value="Concanavalin A-like lectins/glucanases"/>
    <property type="match status" value="2"/>
</dbReference>
<dbReference type="GeneID" id="128629230"/>
<evidence type="ECO:0000256" key="1">
    <source>
        <dbReference type="ARBA" id="ARBA00022734"/>
    </source>
</evidence>
<dbReference type="InterPro" id="IPR056072">
    <property type="entry name" value="SNTX_MACPF/CDC-like_dom"/>
</dbReference>
<protein>
    <submittedName>
        <fullName evidence="6">Cytolytic toxin-alpha</fullName>
    </submittedName>
</protein>
<dbReference type="InterPro" id="IPR013783">
    <property type="entry name" value="Ig-like_fold"/>
</dbReference>
<dbReference type="OrthoDB" id="8954335at2759"/>